<dbReference type="Gene3D" id="3.40.50.300">
    <property type="entry name" value="P-loop containing nucleotide triphosphate hydrolases"/>
    <property type="match status" value="1"/>
</dbReference>
<dbReference type="Pfam" id="PF25872">
    <property type="entry name" value="HTH_77"/>
    <property type="match status" value="1"/>
</dbReference>
<sequence>MNAHSEGEFSEVPLAKVARMTPSQHEIISFGPFTLQLSGRRLLRDGLPLYLGARAFDLLWLLASRPNEVVHKRELLSAVWPEVAVDDGSLRFQITNLRKLLGEQAGGPKYISTVVGRGYCFVAETSRGRGKIGTGTVAVHPQRNLPNRATHIFGRSADNNAIASLLRNERLVTIVGTGGVGKTTVAVSIAHDLPEPLNEAIHFIDLGATSEPSLVVPTVLSTLGVSVQSKDPTSALIAYLANSGQTLLLLDTCEHVIEAVAAMASRILAAAPSTRMLATSREQLQIDGERVYKLQPLACAPVQHFDLNAVQSFPATQLFLQRAAASGTPLHLDESDAEVLANLCRKLDGLPLALELAAARVGSYGLHKTADLLDKHLMLSWPGQRTAPQRQKSLQAALDWSYGLLSDFERRLLHQLALFAGHFSMEAVLDVATPLSDEITVLAAIDSLVAKSMVVAWSAGTGMRYRLLDTTRAHALNFHIDQGELNAMAKRHAIHYIEWSNAEGVFWHNQSDMERRSHRLSALANVRAALDWCFGPVGDHDVGIDLAAAAAPMFLSMSLLGECQQWMSRALEVLAGSAVNDSQEIRLQAALGVSLMFTRGESETARKALKRALVIAEQRGDAEEQLSILGPLHLFHLSTGEFNTSLGYAEQAVQHAVGRDSASSAQVNSLVGVSLHFKGELSRARDALVAASIQSPANGNPATYLGIERSVAGTFLARTLWLQGGPNEAIAELDTALKSAELVAHPLSLSIAMMWACTVFLWNGDLPEATKSMERMSECAITYSLAAHRAVAEGFRGELACQSGDPVGGIALLRQSLQELHQANYKLHTTPLSIALIEALCSVARYQEAIELTLETRRLVEENGDTVYLPELFRLQGRILLSRTADKNKEEAQDSFQKSLMLSREQGAVGWELRTAMDLALLYRGRGRSGEATLLLQSVLEKFNAESNSADLRGARLFLLNSNAL</sequence>
<dbReference type="AlphaFoldDB" id="A0A6L9UHL9"/>
<dbReference type="EMBL" id="WUEY01000025">
    <property type="protein sequence ID" value="NEI74108.1"/>
    <property type="molecule type" value="Genomic_DNA"/>
</dbReference>
<organism evidence="4 5">
    <name type="scientific">Rhizobium lusitanum</name>
    <dbReference type="NCBI Taxonomy" id="293958"/>
    <lineage>
        <taxon>Bacteria</taxon>
        <taxon>Pseudomonadati</taxon>
        <taxon>Pseudomonadota</taxon>
        <taxon>Alphaproteobacteria</taxon>
        <taxon>Hyphomicrobiales</taxon>
        <taxon>Rhizobiaceae</taxon>
        <taxon>Rhizobium/Agrobacterium group</taxon>
        <taxon>Rhizobium</taxon>
    </lineage>
</organism>
<comment type="caution">
    <text evidence="4">The sequence shown here is derived from an EMBL/GenBank/DDBJ whole genome shotgun (WGS) entry which is preliminary data.</text>
</comment>
<dbReference type="SMART" id="SM00862">
    <property type="entry name" value="Trans_reg_C"/>
    <property type="match status" value="1"/>
</dbReference>
<dbReference type="InterPro" id="IPR002182">
    <property type="entry name" value="NB-ARC"/>
</dbReference>
<dbReference type="GO" id="GO:0043531">
    <property type="term" value="F:ADP binding"/>
    <property type="evidence" value="ECO:0007669"/>
    <property type="project" value="InterPro"/>
</dbReference>
<dbReference type="Pfam" id="PF00486">
    <property type="entry name" value="Trans_reg_C"/>
    <property type="match status" value="1"/>
</dbReference>
<keyword evidence="1 2" id="KW-0238">DNA-binding</keyword>
<dbReference type="CDD" id="cd00383">
    <property type="entry name" value="trans_reg_C"/>
    <property type="match status" value="1"/>
</dbReference>
<dbReference type="InterPro" id="IPR011990">
    <property type="entry name" value="TPR-like_helical_dom_sf"/>
</dbReference>
<dbReference type="PANTHER" id="PTHR47691:SF3">
    <property type="entry name" value="HTH-TYPE TRANSCRIPTIONAL REGULATOR RV0890C-RELATED"/>
    <property type="match status" value="1"/>
</dbReference>
<dbReference type="PANTHER" id="PTHR47691">
    <property type="entry name" value="REGULATOR-RELATED"/>
    <property type="match status" value="1"/>
</dbReference>
<accession>A0A6L9UHL9</accession>
<feature type="domain" description="OmpR/PhoB-type" evidence="3">
    <location>
        <begin position="25"/>
        <end position="123"/>
    </location>
</feature>
<dbReference type="InterPro" id="IPR058852">
    <property type="entry name" value="HTH_77"/>
</dbReference>
<dbReference type="PRINTS" id="PR00364">
    <property type="entry name" value="DISEASERSIST"/>
</dbReference>
<gene>
    <name evidence="4" type="ORF">GR212_31615</name>
</gene>
<dbReference type="InterPro" id="IPR001867">
    <property type="entry name" value="OmpR/PhoB-type_DNA-bd"/>
</dbReference>
<dbReference type="PROSITE" id="PS51755">
    <property type="entry name" value="OMPR_PHOB"/>
    <property type="match status" value="1"/>
</dbReference>
<dbReference type="Gene3D" id="1.25.40.10">
    <property type="entry name" value="Tetratricopeptide repeat domain"/>
    <property type="match status" value="2"/>
</dbReference>
<dbReference type="SUPFAM" id="SSF48452">
    <property type="entry name" value="TPR-like"/>
    <property type="match status" value="2"/>
</dbReference>
<dbReference type="Pfam" id="PF00931">
    <property type="entry name" value="NB-ARC"/>
    <property type="match status" value="1"/>
</dbReference>
<evidence type="ECO:0000256" key="1">
    <source>
        <dbReference type="ARBA" id="ARBA00023125"/>
    </source>
</evidence>
<evidence type="ECO:0000313" key="5">
    <source>
        <dbReference type="Proteomes" id="UP000483035"/>
    </source>
</evidence>
<dbReference type="InterPro" id="IPR016032">
    <property type="entry name" value="Sig_transdc_resp-reg_C-effctor"/>
</dbReference>
<dbReference type="GO" id="GO:0006355">
    <property type="term" value="P:regulation of DNA-templated transcription"/>
    <property type="evidence" value="ECO:0007669"/>
    <property type="project" value="InterPro"/>
</dbReference>
<dbReference type="GO" id="GO:0000160">
    <property type="term" value="P:phosphorelay signal transduction system"/>
    <property type="evidence" value="ECO:0007669"/>
    <property type="project" value="InterPro"/>
</dbReference>
<evidence type="ECO:0000259" key="3">
    <source>
        <dbReference type="PROSITE" id="PS51755"/>
    </source>
</evidence>
<dbReference type="Proteomes" id="UP000483035">
    <property type="component" value="Unassembled WGS sequence"/>
</dbReference>
<evidence type="ECO:0000256" key="2">
    <source>
        <dbReference type="PROSITE-ProRule" id="PRU01091"/>
    </source>
</evidence>
<dbReference type="InterPro" id="IPR036388">
    <property type="entry name" value="WH-like_DNA-bd_sf"/>
</dbReference>
<reference evidence="4 5" key="1">
    <citation type="submission" date="2019-12" db="EMBL/GenBank/DDBJ databases">
        <title>Rhizobium genotypes associated with high levels of biological nitrogen fixation by grain legumes in a temperate-maritime cropping system.</title>
        <authorList>
            <person name="Maluk M."/>
            <person name="Francesc Ferrando Molina F."/>
            <person name="Lopez Del Egido L."/>
            <person name="Lafos M."/>
            <person name="Langarica-Fuentes A."/>
            <person name="Gebre Yohannes G."/>
            <person name="Young M.W."/>
            <person name="Martin P."/>
            <person name="Gantlett R."/>
            <person name="Kenicer G."/>
            <person name="Hawes C."/>
            <person name="Begg G.S."/>
            <person name="Quilliam R.S."/>
            <person name="Squire G.R."/>
            <person name="Poole P.S."/>
            <person name="Young P.W."/>
            <person name="Iannetta P.M."/>
            <person name="James E.K."/>
        </authorList>
    </citation>
    <scope>NUCLEOTIDE SEQUENCE [LARGE SCALE GENOMIC DNA]</scope>
    <source>
        <strain evidence="4 5">JHI1118</strain>
    </source>
</reference>
<dbReference type="GO" id="GO:0003677">
    <property type="term" value="F:DNA binding"/>
    <property type="evidence" value="ECO:0007669"/>
    <property type="project" value="UniProtKB-UniRule"/>
</dbReference>
<evidence type="ECO:0000313" key="4">
    <source>
        <dbReference type="EMBL" id="NEI74108.1"/>
    </source>
</evidence>
<proteinExistence type="predicted"/>
<dbReference type="InterPro" id="IPR027417">
    <property type="entry name" value="P-loop_NTPase"/>
</dbReference>
<protein>
    <submittedName>
        <fullName evidence="4">Transcriptional regulator</fullName>
    </submittedName>
</protein>
<dbReference type="SUPFAM" id="SSF46894">
    <property type="entry name" value="C-terminal effector domain of the bipartite response regulators"/>
    <property type="match status" value="1"/>
</dbReference>
<name>A0A6L9UHL9_9HYPH</name>
<dbReference type="Gene3D" id="1.10.10.10">
    <property type="entry name" value="Winged helix-like DNA-binding domain superfamily/Winged helix DNA-binding domain"/>
    <property type="match status" value="1"/>
</dbReference>
<feature type="DNA-binding region" description="OmpR/PhoB-type" evidence="2">
    <location>
        <begin position="25"/>
        <end position="123"/>
    </location>
</feature>
<dbReference type="SUPFAM" id="SSF52540">
    <property type="entry name" value="P-loop containing nucleoside triphosphate hydrolases"/>
    <property type="match status" value="1"/>
</dbReference>